<dbReference type="EMBL" id="NEDP02000210">
    <property type="protein sequence ID" value="OWF56389.1"/>
    <property type="molecule type" value="Genomic_DNA"/>
</dbReference>
<dbReference type="GO" id="GO:0005576">
    <property type="term" value="C:extracellular region"/>
    <property type="evidence" value="ECO:0007669"/>
    <property type="project" value="UniProtKB-SubCell"/>
</dbReference>
<dbReference type="InterPro" id="IPR050822">
    <property type="entry name" value="Cerebellin_Synaptic_Org"/>
</dbReference>
<keyword evidence="3" id="KW-0732">Signal</keyword>
<evidence type="ECO:0000256" key="1">
    <source>
        <dbReference type="ARBA" id="ARBA00004613"/>
    </source>
</evidence>
<protein>
    <submittedName>
        <fullName evidence="6">Complement C1q-like protein 2</fullName>
    </submittedName>
</protein>
<organism evidence="6 7">
    <name type="scientific">Mizuhopecten yessoensis</name>
    <name type="common">Japanese scallop</name>
    <name type="synonym">Patinopecten yessoensis</name>
    <dbReference type="NCBI Taxonomy" id="6573"/>
    <lineage>
        <taxon>Eukaryota</taxon>
        <taxon>Metazoa</taxon>
        <taxon>Spiralia</taxon>
        <taxon>Lophotrochozoa</taxon>
        <taxon>Mollusca</taxon>
        <taxon>Bivalvia</taxon>
        <taxon>Autobranchia</taxon>
        <taxon>Pteriomorphia</taxon>
        <taxon>Pectinida</taxon>
        <taxon>Pectinoidea</taxon>
        <taxon>Pectinidae</taxon>
        <taxon>Mizuhopecten</taxon>
    </lineage>
</organism>
<evidence type="ECO:0000256" key="2">
    <source>
        <dbReference type="ARBA" id="ARBA00022525"/>
    </source>
</evidence>
<reference evidence="6 7" key="1">
    <citation type="journal article" date="2017" name="Nat. Ecol. Evol.">
        <title>Scallop genome provides insights into evolution of bilaterian karyotype and development.</title>
        <authorList>
            <person name="Wang S."/>
            <person name="Zhang J."/>
            <person name="Jiao W."/>
            <person name="Li J."/>
            <person name="Xun X."/>
            <person name="Sun Y."/>
            <person name="Guo X."/>
            <person name="Huan P."/>
            <person name="Dong B."/>
            <person name="Zhang L."/>
            <person name="Hu X."/>
            <person name="Sun X."/>
            <person name="Wang J."/>
            <person name="Zhao C."/>
            <person name="Wang Y."/>
            <person name="Wang D."/>
            <person name="Huang X."/>
            <person name="Wang R."/>
            <person name="Lv J."/>
            <person name="Li Y."/>
            <person name="Zhang Z."/>
            <person name="Liu B."/>
            <person name="Lu W."/>
            <person name="Hui Y."/>
            <person name="Liang J."/>
            <person name="Zhou Z."/>
            <person name="Hou R."/>
            <person name="Li X."/>
            <person name="Liu Y."/>
            <person name="Li H."/>
            <person name="Ning X."/>
            <person name="Lin Y."/>
            <person name="Zhao L."/>
            <person name="Xing Q."/>
            <person name="Dou J."/>
            <person name="Li Y."/>
            <person name="Mao J."/>
            <person name="Guo H."/>
            <person name="Dou H."/>
            <person name="Li T."/>
            <person name="Mu C."/>
            <person name="Jiang W."/>
            <person name="Fu Q."/>
            <person name="Fu X."/>
            <person name="Miao Y."/>
            <person name="Liu J."/>
            <person name="Yu Q."/>
            <person name="Li R."/>
            <person name="Liao H."/>
            <person name="Li X."/>
            <person name="Kong Y."/>
            <person name="Jiang Z."/>
            <person name="Chourrout D."/>
            <person name="Li R."/>
            <person name="Bao Z."/>
        </authorList>
    </citation>
    <scope>NUCLEOTIDE SEQUENCE [LARGE SCALE GENOMIC DNA]</scope>
    <source>
        <strain evidence="6 7">PY_sf001</strain>
    </source>
</reference>
<comment type="subcellular location">
    <subcellularLocation>
        <location evidence="1">Secreted</location>
    </subcellularLocation>
</comment>
<evidence type="ECO:0000313" key="6">
    <source>
        <dbReference type="EMBL" id="OWF56389.1"/>
    </source>
</evidence>
<evidence type="ECO:0000259" key="4">
    <source>
        <dbReference type="PROSITE" id="PS50871"/>
    </source>
</evidence>
<proteinExistence type="predicted"/>
<dbReference type="InterPro" id="IPR001073">
    <property type="entry name" value="C1q_dom"/>
</dbReference>
<evidence type="ECO:0000313" key="7">
    <source>
        <dbReference type="Proteomes" id="UP000242188"/>
    </source>
</evidence>
<feature type="domain" description="C1q" evidence="4">
    <location>
        <begin position="1"/>
        <end position="119"/>
    </location>
</feature>
<name>A0A210R5R6_MIZYE</name>
<accession>A0A210R5R6</accession>
<keyword evidence="2" id="KW-0964">Secreted</keyword>
<dbReference type="Pfam" id="PF00386">
    <property type="entry name" value="C1q"/>
    <property type="match status" value="1"/>
</dbReference>
<dbReference type="PANTHER" id="PTHR22923">
    <property type="entry name" value="CEREBELLIN-RELATED"/>
    <property type="match status" value="1"/>
</dbReference>
<keyword evidence="7" id="KW-1185">Reference proteome</keyword>
<dbReference type="Gene3D" id="2.60.120.40">
    <property type="match status" value="1"/>
</dbReference>
<gene>
    <name evidence="5" type="ORF">KP79_PYT02600</name>
    <name evidence="6" type="ORF">KP79_PYT14384</name>
</gene>
<dbReference type="EMBL" id="NEDP02073672">
    <property type="protein sequence ID" value="OWF36941.1"/>
    <property type="molecule type" value="Genomic_DNA"/>
</dbReference>
<evidence type="ECO:0000313" key="5">
    <source>
        <dbReference type="EMBL" id="OWF36941.1"/>
    </source>
</evidence>
<dbReference type="SMART" id="SM00110">
    <property type="entry name" value="C1Q"/>
    <property type="match status" value="1"/>
</dbReference>
<dbReference type="OrthoDB" id="6126785at2759"/>
<dbReference type="PROSITE" id="PS50871">
    <property type="entry name" value="C1Q"/>
    <property type="match status" value="1"/>
</dbReference>
<dbReference type="PRINTS" id="PR00007">
    <property type="entry name" value="COMPLEMNTC1Q"/>
</dbReference>
<dbReference type="InterPro" id="IPR008983">
    <property type="entry name" value="Tumour_necrosis_fac-like_dom"/>
</dbReference>
<dbReference type="AlphaFoldDB" id="A0A210R5R6"/>
<evidence type="ECO:0000256" key="3">
    <source>
        <dbReference type="ARBA" id="ARBA00022729"/>
    </source>
</evidence>
<comment type="caution">
    <text evidence="6">The sequence shown here is derived from an EMBL/GenBank/DDBJ whole genome shotgun (WGS) entry which is preliminary data.</text>
</comment>
<dbReference type="PANTHER" id="PTHR22923:SF116">
    <property type="entry name" value="C1Q DOMAIN-CONTAINING PROTEIN"/>
    <property type="match status" value="1"/>
</dbReference>
<dbReference type="SUPFAM" id="SSF49842">
    <property type="entry name" value="TNF-like"/>
    <property type="match status" value="1"/>
</dbReference>
<dbReference type="Proteomes" id="UP000242188">
    <property type="component" value="Unassembled WGS sequence"/>
</dbReference>
<sequence>MNASSSNTTPGTVIVFEDLKLNIGDYYNPVHGTFRCGVSGIHMFTWSILVNAGHTLTTSLNGNGLPMGLVYVDNPYKNTGSGSNTVVVHISVGDNVFLSNQDTVLSLEWRLHFRDIYLN</sequence>